<dbReference type="AlphaFoldDB" id="M0CA91"/>
<sequence>MGQPNQQLDWTPFPGDTDTESAGQLARCQRRDSRDTGLESSGRLTIARLEPHRRVCRRRLLAKDADLSHCRPALEIVT</sequence>
<protein>
    <submittedName>
        <fullName evidence="2">Uncharacterized protein</fullName>
    </submittedName>
</protein>
<organism evidence="2 3">
    <name type="scientific">Natrinema limicola JCM 13563</name>
    <dbReference type="NCBI Taxonomy" id="1230457"/>
    <lineage>
        <taxon>Archaea</taxon>
        <taxon>Methanobacteriati</taxon>
        <taxon>Methanobacteriota</taxon>
        <taxon>Stenosarchaea group</taxon>
        <taxon>Halobacteria</taxon>
        <taxon>Halobacteriales</taxon>
        <taxon>Natrialbaceae</taxon>
        <taxon>Natrinema</taxon>
    </lineage>
</organism>
<gene>
    <name evidence="2" type="ORF">C476_11731</name>
</gene>
<dbReference type="Proteomes" id="UP000011615">
    <property type="component" value="Unassembled WGS sequence"/>
</dbReference>
<keyword evidence="3" id="KW-1185">Reference proteome</keyword>
<proteinExistence type="predicted"/>
<evidence type="ECO:0000313" key="3">
    <source>
        <dbReference type="Proteomes" id="UP000011615"/>
    </source>
</evidence>
<comment type="caution">
    <text evidence="2">The sequence shown here is derived from an EMBL/GenBank/DDBJ whole genome shotgun (WGS) entry which is preliminary data.</text>
</comment>
<accession>M0CA91</accession>
<evidence type="ECO:0000313" key="2">
    <source>
        <dbReference type="EMBL" id="ELZ19503.1"/>
    </source>
</evidence>
<feature type="region of interest" description="Disordered" evidence="1">
    <location>
        <begin position="1"/>
        <end position="40"/>
    </location>
</feature>
<reference evidence="2 3" key="1">
    <citation type="journal article" date="2014" name="PLoS Genet.">
        <title>Phylogenetically driven sequencing of extremely halophilic archaea reveals strategies for static and dynamic osmo-response.</title>
        <authorList>
            <person name="Becker E.A."/>
            <person name="Seitzer P.M."/>
            <person name="Tritt A."/>
            <person name="Larsen D."/>
            <person name="Krusor M."/>
            <person name="Yao A.I."/>
            <person name="Wu D."/>
            <person name="Madern D."/>
            <person name="Eisen J.A."/>
            <person name="Darling A.E."/>
            <person name="Facciotti M.T."/>
        </authorList>
    </citation>
    <scope>NUCLEOTIDE SEQUENCE [LARGE SCALE GENOMIC DNA]</scope>
    <source>
        <strain evidence="2 3">JCM 13563</strain>
    </source>
</reference>
<name>M0CA91_9EURY</name>
<evidence type="ECO:0000256" key="1">
    <source>
        <dbReference type="SAM" id="MobiDB-lite"/>
    </source>
</evidence>
<dbReference type="EMBL" id="AOIT01000047">
    <property type="protein sequence ID" value="ELZ19503.1"/>
    <property type="molecule type" value="Genomic_DNA"/>
</dbReference>